<dbReference type="EMBL" id="JBANQN010000006">
    <property type="protein sequence ID" value="KAK6786976.1"/>
    <property type="molecule type" value="Genomic_DNA"/>
</dbReference>
<dbReference type="InterPro" id="IPR036965">
    <property type="entry name" value="Terpene_synth_N_sf"/>
</dbReference>
<dbReference type="Gene3D" id="1.10.600.10">
    <property type="entry name" value="Farnesyl Diphosphate Synthase"/>
    <property type="match status" value="1"/>
</dbReference>
<organism evidence="6 7">
    <name type="scientific">Solanum bulbocastanum</name>
    <name type="common">Wild potato</name>
    <dbReference type="NCBI Taxonomy" id="147425"/>
    <lineage>
        <taxon>Eukaryota</taxon>
        <taxon>Viridiplantae</taxon>
        <taxon>Streptophyta</taxon>
        <taxon>Embryophyta</taxon>
        <taxon>Tracheophyta</taxon>
        <taxon>Spermatophyta</taxon>
        <taxon>Magnoliopsida</taxon>
        <taxon>eudicotyledons</taxon>
        <taxon>Gunneridae</taxon>
        <taxon>Pentapetalae</taxon>
        <taxon>asterids</taxon>
        <taxon>lamiids</taxon>
        <taxon>Solanales</taxon>
        <taxon>Solanaceae</taxon>
        <taxon>Solanoideae</taxon>
        <taxon>Solaneae</taxon>
        <taxon>Solanum</taxon>
    </lineage>
</organism>
<dbReference type="AlphaFoldDB" id="A0AAN8TK85"/>
<dbReference type="GO" id="GO:0010333">
    <property type="term" value="F:terpene synthase activity"/>
    <property type="evidence" value="ECO:0007669"/>
    <property type="project" value="InterPro"/>
</dbReference>
<dbReference type="Pfam" id="PF01397">
    <property type="entry name" value="Terpene_synth"/>
    <property type="match status" value="1"/>
</dbReference>
<dbReference type="FunFam" id="1.50.10.130:FF:000001">
    <property type="entry name" value="Isoprene synthase, chloroplastic"/>
    <property type="match status" value="1"/>
</dbReference>
<evidence type="ECO:0000256" key="2">
    <source>
        <dbReference type="ARBA" id="ARBA00004721"/>
    </source>
</evidence>
<evidence type="ECO:0000256" key="3">
    <source>
        <dbReference type="ARBA" id="ARBA00022723"/>
    </source>
</evidence>
<dbReference type="PANTHER" id="PTHR31225:SF233">
    <property type="entry name" value="CEMBRATRIENOL SYNTHASE 2A"/>
    <property type="match status" value="1"/>
</dbReference>
<proteinExistence type="predicted"/>
<dbReference type="Gene3D" id="1.50.10.130">
    <property type="entry name" value="Terpene synthase, N-terminal domain"/>
    <property type="match status" value="1"/>
</dbReference>
<keyword evidence="7" id="KW-1185">Reference proteome</keyword>
<reference evidence="6 7" key="1">
    <citation type="submission" date="2024-02" db="EMBL/GenBank/DDBJ databases">
        <title>de novo genome assembly of Solanum bulbocastanum strain 11H21.</title>
        <authorList>
            <person name="Hosaka A.J."/>
        </authorList>
    </citation>
    <scope>NUCLEOTIDE SEQUENCE [LARGE SCALE GENOMIC DNA]</scope>
    <source>
        <tissue evidence="6">Young leaves</tissue>
    </source>
</reference>
<dbReference type="FunFam" id="1.10.600.10:FF:000007">
    <property type="entry name" value="Isoprene synthase, chloroplastic"/>
    <property type="match status" value="1"/>
</dbReference>
<dbReference type="InterPro" id="IPR034741">
    <property type="entry name" value="Terpene_cyclase-like_1_C"/>
</dbReference>
<keyword evidence="3" id="KW-0479">Metal-binding</keyword>
<dbReference type="SUPFAM" id="SSF48239">
    <property type="entry name" value="Terpenoid cyclases/Protein prenyltransferases"/>
    <property type="match status" value="1"/>
</dbReference>
<dbReference type="Pfam" id="PF03936">
    <property type="entry name" value="Terpene_synth_C"/>
    <property type="match status" value="1"/>
</dbReference>
<evidence type="ECO:0000256" key="1">
    <source>
        <dbReference type="ARBA" id="ARBA00001946"/>
    </source>
</evidence>
<feature type="domain" description="Terpene synthase N-terminal" evidence="4">
    <location>
        <begin position="66"/>
        <end position="246"/>
    </location>
</feature>
<dbReference type="PANTHER" id="PTHR31225">
    <property type="entry name" value="OS04G0344100 PROTEIN-RELATED"/>
    <property type="match status" value="1"/>
</dbReference>
<feature type="domain" description="Terpene synthase metal-binding" evidence="5">
    <location>
        <begin position="303"/>
        <end position="544"/>
    </location>
</feature>
<comment type="cofactor">
    <cofactor evidence="1">
        <name>Mg(2+)</name>
        <dbReference type="ChEBI" id="CHEBI:18420"/>
    </cofactor>
</comment>
<dbReference type="InterPro" id="IPR001906">
    <property type="entry name" value="Terpene_synth_N"/>
</dbReference>
<dbReference type="SFLD" id="SFLDG01019">
    <property type="entry name" value="Terpene_Cyclase_Like_1_C_Termi"/>
    <property type="match status" value="1"/>
</dbReference>
<dbReference type="InterPro" id="IPR005630">
    <property type="entry name" value="Terpene_synthase_metal-bd"/>
</dbReference>
<protein>
    <submittedName>
        <fullName evidence="6">Uncharacterized protein</fullName>
    </submittedName>
</protein>
<dbReference type="InterPro" id="IPR050148">
    <property type="entry name" value="Terpene_synthase-like"/>
</dbReference>
<dbReference type="Proteomes" id="UP001371456">
    <property type="component" value="Unassembled WGS sequence"/>
</dbReference>
<evidence type="ECO:0000313" key="6">
    <source>
        <dbReference type="EMBL" id="KAK6786976.1"/>
    </source>
</evidence>
<name>A0AAN8TK85_SOLBU</name>
<dbReference type="GO" id="GO:0016102">
    <property type="term" value="P:diterpenoid biosynthetic process"/>
    <property type="evidence" value="ECO:0007669"/>
    <property type="project" value="InterPro"/>
</dbReference>
<dbReference type="InterPro" id="IPR008930">
    <property type="entry name" value="Terpenoid_cyclase/PrenylTrfase"/>
</dbReference>
<dbReference type="CDD" id="cd00684">
    <property type="entry name" value="Terpene_cyclase_plant_C1"/>
    <property type="match status" value="1"/>
</dbReference>
<sequence>MFSVAPIIPNSQSTIIGRRTYNTNINTYQANYVSFRLWPNFRFRRTKLRSEAMDSSRHLADFEPTLWGDHFLSYTPQQTEISTLEKVEVDELKEMIRKTLVETPENSTQKLVLIDTIQRLGVAYHFHNEIETSIQNIFDTTMSQLWSENNDDSLYVVALRFRLLRQQGHYISSDVFKQFMNHNGNFKEILINDDVQGLLSLYEASHMRIHDEEILEEALIFTTTYLEFLLPNLTNNSLKVQVTEALSRPIRKTVPRVGARKYIHIYENIESHNDLLLKFAKLDFNMLQKLHQDELNEISRWWKDLDIANKLPYAKDRFVESYFWIIGLSVEPQYSRLRRMLTKVVNMNSIVDDTYDAYGTHDELVLFTNAIERWDISAMDSLPQYMKIIYQELLNIYDEAEEILAKEGKSNSVIYYAKNEWKKLTAAYMKESDWLNAGYIPKCDEYMKNAVITATCMLYVTNSLVGIDKLYITKENIEWLTNGLLVARSAGAICRCMDDISDHEVNQQRGHVASIVDCYIKQYGVSKEDAYVEIRKMVTNAWKDINKEFLFHKEIPFFVLELGLNFARLVDTTFGDGHDEYTSPKAETKKMLSLLLVESINI</sequence>
<dbReference type="GO" id="GO:0000287">
    <property type="term" value="F:magnesium ion binding"/>
    <property type="evidence" value="ECO:0007669"/>
    <property type="project" value="InterPro"/>
</dbReference>
<dbReference type="SUPFAM" id="SSF48576">
    <property type="entry name" value="Terpenoid synthases"/>
    <property type="match status" value="1"/>
</dbReference>
<gene>
    <name evidence="6" type="ORF">RDI58_015501</name>
</gene>
<comment type="caution">
    <text evidence="6">The sequence shown here is derived from an EMBL/GenBank/DDBJ whole genome shotgun (WGS) entry which is preliminary data.</text>
</comment>
<evidence type="ECO:0000259" key="4">
    <source>
        <dbReference type="Pfam" id="PF01397"/>
    </source>
</evidence>
<dbReference type="InterPro" id="IPR044814">
    <property type="entry name" value="Terpene_cyclase_plant_C1"/>
</dbReference>
<evidence type="ECO:0000313" key="7">
    <source>
        <dbReference type="Proteomes" id="UP001371456"/>
    </source>
</evidence>
<evidence type="ECO:0000259" key="5">
    <source>
        <dbReference type="Pfam" id="PF03936"/>
    </source>
</evidence>
<dbReference type="SFLD" id="SFLDS00005">
    <property type="entry name" value="Isoprenoid_Synthase_Type_I"/>
    <property type="match status" value="1"/>
</dbReference>
<comment type="pathway">
    <text evidence="2">Secondary metabolite biosynthesis; terpenoid biosynthesis.</text>
</comment>
<dbReference type="InterPro" id="IPR008949">
    <property type="entry name" value="Isoprenoid_synthase_dom_sf"/>
</dbReference>
<accession>A0AAN8TK85</accession>